<dbReference type="Proteomes" id="UP001198461">
    <property type="component" value="Unassembled WGS sequence"/>
</dbReference>
<dbReference type="EMBL" id="QRYV01000027">
    <property type="protein sequence ID" value="RGV14220.1"/>
    <property type="molecule type" value="Genomic_DNA"/>
</dbReference>
<dbReference type="InterPro" id="IPR036881">
    <property type="entry name" value="Glyco_hydro_3_C_sf"/>
</dbReference>
<dbReference type="InterPro" id="IPR026891">
    <property type="entry name" value="Fn3-like"/>
</dbReference>
<evidence type="ECO:0000256" key="1">
    <source>
        <dbReference type="ARBA" id="ARBA00005336"/>
    </source>
</evidence>
<reference evidence="7" key="2">
    <citation type="submission" date="2023-08" db="EMBL/GenBank/DDBJ databases">
        <title>Mucin Metabolism Genes Underlie the Key Renovations of Bacteroides xylanisolvens Genomes in Captive Great Apes.</title>
        <authorList>
            <person name="Nishida A.H."/>
        </authorList>
    </citation>
    <scope>NUCLEOTIDE SEQUENCE</scope>
    <source>
        <strain evidence="7">P13.H9</strain>
    </source>
</reference>
<dbReference type="PROSITE" id="PS00775">
    <property type="entry name" value="GLYCOSYL_HYDROL_F3"/>
    <property type="match status" value="1"/>
</dbReference>
<keyword evidence="5" id="KW-0732">Signal</keyword>
<dbReference type="InterPro" id="IPR002772">
    <property type="entry name" value="Glyco_hydro_3_C"/>
</dbReference>
<evidence type="ECO:0000313" key="9">
    <source>
        <dbReference type="Proteomes" id="UP000283369"/>
    </source>
</evidence>
<dbReference type="Gene3D" id="3.20.20.300">
    <property type="entry name" value="Glycoside hydrolase, family 3, N-terminal domain"/>
    <property type="match status" value="1"/>
</dbReference>
<protein>
    <submittedName>
        <fullName evidence="7">Glycoside hydrolase family 3 C-terminal domain-containing protein</fullName>
    </submittedName>
    <submittedName>
        <fullName evidence="8">Glycosyl hydrolase</fullName>
    </submittedName>
</protein>
<proteinExistence type="inferred from homology"/>
<dbReference type="InterPro" id="IPR050288">
    <property type="entry name" value="Cellulose_deg_GH3"/>
</dbReference>
<dbReference type="SMART" id="SM01217">
    <property type="entry name" value="Fn3_like"/>
    <property type="match status" value="1"/>
</dbReference>
<feature type="chain" id="PRO_5042692084" evidence="5">
    <location>
        <begin position="26"/>
        <end position="734"/>
    </location>
</feature>
<dbReference type="PROSITE" id="PS51257">
    <property type="entry name" value="PROKAR_LIPOPROTEIN"/>
    <property type="match status" value="1"/>
</dbReference>
<feature type="signal peptide" evidence="5">
    <location>
        <begin position="1"/>
        <end position="25"/>
    </location>
</feature>
<accession>A0A1Y4VMZ7</accession>
<evidence type="ECO:0000259" key="6">
    <source>
        <dbReference type="SMART" id="SM01217"/>
    </source>
</evidence>
<dbReference type="Pfam" id="PF01915">
    <property type="entry name" value="Glyco_hydro_3_C"/>
    <property type="match status" value="1"/>
</dbReference>
<dbReference type="PANTHER" id="PTHR42715">
    <property type="entry name" value="BETA-GLUCOSIDASE"/>
    <property type="match status" value="1"/>
</dbReference>
<comment type="caution">
    <text evidence="8">The sequence shown here is derived from an EMBL/GenBank/DDBJ whole genome shotgun (WGS) entry which is preliminary data.</text>
</comment>
<dbReference type="Pfam" id="PF00933">
    <property type="entry name" value="Glyco_hydro_3"/>
    <property type="match status" value="1"/>
</dbReference>
<feature type="domain" description="Fibronectin type III-like" evidence="6">
    <location>
        <begin position="651"/>
        <end position="721"/>
    </location>
</feature>
<dbReference type="GO" id="GO:0008422">
    <property type="term" value="F:beta-glucosidase activity"/>
    <property type="evidence" value="ECO:0007669"/>
    <property type="project" value="UniProtKB-ARBA"/>
</dbReference>
<evidence type="ECO:0000256" key="4">
    <source>
        <dbReference type="RuleBase" id="RU361161"/>
    </source>
</evidence>
<dbReference type="EMBL" id="JAIWYE010000026">
    <property type="protein sequence ID" value="MCA4705012.1"/>
    <property type="molecule type" value="Genomic_DNA"/>
</dbReference>
<dbReference type="SUPFAM" id="SSF52279">
    <property type="entry name" value="Beta-D-glucan exohydrolase, C-terminal domain"/>
    <property type="match status" value="1"/>
</dbReference>
<keyword evidence="2 4" id="KW-0378">Hydrolase</keyword>
<dbReference type="GO" id="GO:0005975">
    <property type="term" value="P:carbohydrate metabolic process"/>
    <property type="evidence" value="ECO:0007669"/>
    <property type="project" value="InterPro"/>
</dbReference>
<name>A0A1Y4VMZ7_9BACE</name>
<dbReference type="FunFam" id="2.60.40.10:FF:000495">
    <property type="entry name" value="Periplasmic beta-glucosidase"/>
    <property type="match status" value="1"/>
</dbReference>
<dbReference type="InterPro" id="IPR001764">
    <property type="entry name" value="Glyco_hydro_3_N"/>
</dbReference>
<dbReference type="Proteomes" id="UP000283369">
    <property type="component" value="Unassembled WGS sequence"/>
</dbReference>
<evidence type="ECO:0000313" key="8">
    <source>
        <dbReference type="EMBL" id="RGV14220.1"/>
    </source>
</evidence>
<keyword evidence="4" id="KW-0326">Glycosidase</keyword>
<evidence type="ECO:0000256" key="2">
    <source>
        <dbReference type="ARBA" id="ARBA00022801"/>
    </source>
</evidence>
<dbReference type="Gene3D" id="2.60.40.10">
    <property type="entry name" value="Immunoglobulins"/>
    <property type="match status" value="1"/>
</dbReference>
<dbReference type="PRINTS" id="PR00133">
    <property type="entry name" value="GLHYDRLASE3"/>
</dbReference>
<dbReference type="RefSeq" id="WP_087321524.1">
    <property type="nucleotide sequence ID" value="NZ_CP183042.1"/>
</dbReference>
<gene>
    <name evidence="8" type="ORF">DWW25_12515</name>
    <name evidence="7" type="ORF">LD004_15505</name>
</gene>
<dbReference type="Gene3D" id="3.40.50.1700">
    <property type="entry name" value="Glycoside hydrolase family 3 C-terminal domain"/>
    <property type="match status" value="1"/>
</dbReference>
<sequence length="734" mass="81895">MKRLTPYSWLILIIFSSCLTGNKVASTDKQIESLLSQMTLEEKIGMLHSNTMFSSTGVPRLGIPDLHYSDGPHGVRFEGVANGWESARWDNDACSYLPALSALASTWNRDLAQLYGEVLGAECKARGKHVSLAPGVNIHRSLLNGRNWEYFSEDPFFSGELAVPYIQGVQSQGVASCVKHFALNSQAYNQYKVSVEVDERTLHEIYLPAFEAAIQRGGAMAAMAAYNKVRGLWCTESPYLLDTLLRDELGFDGLVVSDWNAVHNTERTALCGMDVEMGTSIKENGKYAFNKYYLADPLLKKVRNGEIPEEAVNKKVRNILKLMIRLDLIGQVPYDTTGMAAKLAIPAHTKAAREIAEESLVLLKNSKDMLPLDPAQYKNVAVIGANATEVFAAGGGSTKLKAKYEVTPLEGLQNLLDGKARIEYAPGYQLSKKAYKVGHWFTNEFDKFDEELYKKAINTAAQAELVIYIGGTSHEHGSDCEGYDKPNLKLPYQQDRLLKGILEVNPNTVVVLISGGPVEIGEWYNDATALLHGSFLGMEGGNALARTLFGAVNPSGKLTTTWCKRLEDMPDHVFGEYPGINDTVRFKEGLMVGYRYFDTYRVVPQFEFGYGLSYTTFTYSNIKMKPVWKDSDTEFAVSFTITNTGKRYGQEIAQLYLHQNKCSVERPFKELKGFTKVGLKPGESKQVTIKLPRRALQYYDTESKCWKDEPGMFTVLIGASSRDIKLQKDFELKK</sequence>
<dbReference type="InterPro" id="IPR013783">
    <property type="entry name" value="Ig-like_fold"/>
</dbReference>
<dbReference type="AlphaFoldDB" id="A0A1Y4VMZ7"/>
<reference evidence="8 9" key="1">
    <citation type="submission" date="2018-08" db="EMBL/GenBank/DDBJ databases">
        <title>A genome reference for cultivated species of the human gut microbiota.</title>
        <authorList>
            <person name="Zou Y."/>
            <person name="Xue W."/>
            <person name="Luo G."/>
        </authorList>
    </citation>
    <scope>NUCLEOTIDE SEQUENCE [LARGE SCALE GENOMIC DNA]</scope>
    <source>
        <strain evidence="8 9">AF14-7</strain>
    </source>
</reference>
<dbReference type="InterPro" id="IPR036962">
    <property type="entry name" value="Glyco_hydro_3_N_sf"/>
</dbReference>
<evidence type="ECO:0000256" key="5">
    <source>
        <dbReference type="SAM" id="SignalP"/>
    </source>
</evidence>
<evidence type="ECO:0000256" key="3">
    <source>
        <dbReference type="ARBA" id="ARBA00023277"/>
    </source>
</evidence>
<dbReference type="InterPro" id="IPR019800">
    <property type="entry name" value="Glyco_hydro_3_AS"/>
</dbReference>
<comment type="similarity">
    <text evidence="1 4">Belongs to the glycosyl hydrolase 3 family.</text>
</comment>
<keyword evidence="3" id="KW-0119">Carbohydrate metabolism</keyword>
<dbReference type="PANTHER" id="PTHR42715:SF10">
    <property type="entry name" value="BETA-GLUCOSIDASE"/>
    <property type="match status" value="1"/>
</dbReference>
<dbReference type="SUPFAM" id="SSF51445">
    <property type="entry name" value="(Trans)glycosidases"/>
    <property type="match status" value="1"/>
</dbReference>
<organism evidence="8 9">
    <name type="scientific">Bacteroides xylanisolvens</name>
    <dbReference type="NCBI Taxonomy" id="371601"/>
    <lineage>
        <taxon>Bacteria</taxon>
        <taxon>Pseudomonadati</taxon>
        <taxon>Bacteroidota</taxon>
        <taxon>Bacteroidia</taxon>
        <taxon>Bacteroidales</taxon>
        <taxon>Bacteroidaceae</taxon>
        <taxon>Bacteroides</taxon>
    </lineage>
</organism>
<dbReference type="InterPro" id="IPR017853">
    <property type="entry name" value="GH"/>
</dbReference>
<dbReference type="Pfam" id="PF14310">
    <property type="entry name" value="Fn3-like"/>
    <property type="match status" value="1"/>
</dbReference>
<evidence type="ECO:0000313" key="7">
    <source>
        <dbReference type="EMBL" id="MCA4705012.1"/>
    </source>
</evidence>